<evidence type="ECO:0000259" key="6">
    <source>
        <dbReference type="Pfam" id="PF02776"/>
    </source>
</evidence>
<dbReference type="PANTHER" id="PTHR18968:SF142">
    <property type="entry name" value="ACETOLACTATE SYNTHASE"/>
    <property type="match status" value="1"/>
</dbReference>
<feature type="domain" description="Thiamine pyrophosphate enzyme N-terminal TPP-binding" evidence="6">
    <location>
        <begin position="3"/>
        <end position="104"/>
    </location>
</feature>
<dbReference type="SUPFAM" id="SSF52467">
    <property type="entry name" value="DHS-like NAD/FAD-binding domain"/>
    <property type="match status" value="1"/>
</dbReference>
<feature type="domain" description="Thiamine pyrophosphate enzyme central" evidence="4">
    <location>
        <begin position="205"/>
        <end position="339"/>
    </location>
</feature>
<evidence type="ECO:0000259" key="5">
    <source>
        <dbReference type="Pfam" id="PF02775"/>
    </source>
</evidence>
<dbReference type="EMBL" id="JBHSHC010000052">
    <property type="protein sequence ID" value="MFC4767262.1"/>
    <property type="molecule type" value="Genomic_DNA"/>
</dbReference>
<dbReference type="Gene3D" id="3.40.50.970">
    <property type="match status" value="2"/>
</dbReference>
<dbReference type="Pfam" id="PF02776">
    <property type="entry name" value="TPP_enzyme_N"/>
    <property type="match status" value="1"/>
</dbReference>
<dbReference type="Pfam" id="PF02775">
    <property type="entry name" value="TPP_enzyme_C"/>
    <property type="match status" value="1"/>
</dbReference>
<dbReference type="InterPro" id="IPR045229">
    <property type="entry name" value="TPP_enz"/>
</dbReference>
<reference evidence="8" key="1">
    <citation type="journal article" date="2019" name="Int. J. Syst. Evol. Microbiol.">
        <title>The Global Catalogue of Microorganisms (GCM) 10K type strain sequencing project: providing services to taxonomists for standard genome sequencing and annotation.</title>
        <authorList>
            <consortium name="The Broad Institute Genomics Platform"/>
            <consortium name="The Broad Institute Genome Sequencing Center for Infectious Disease"/>
            <person name="Wu L."/>
            <person name="Ma J."/>
        </authorList>
    </citation>
    <scope>NUCLEOTIDE SEQUENCE [LARGE SCALE GENOMIC DNA]</scope>
    <source>
        <strain evidence="8">WYCCWR 12678</strain>
    </source>
</reference>
<dbReference type="SUPFAM" id="SSF52518">
    <property type="entry name" value="Thiamin diphosphate-binding fold (THDP-binding)"/>
    <property type="match status" value="2"/>
</dbReference>
<proteinExistence type="inferred from homology"/>
<dbReference type="RefSeq" id="WP_380025184.1">
    <property type="nucleotide sequence ID" value="NZ_JBHSHC010000052.1"/>
</dbReference>
<accession>A0ABV9Q3L9</accession>
<evidence type="ECO:0000256" key="3">
    <source>
        <dbReference type="RuleBase" id="RU362132"/>
    </source>
</evidence>
<dbReference type="CDD" id="cd00568">
    <property type="entry name" value="TPP_enzymes"/>
    <property type="match status" value="1"/>
</dbReference>
<gene>
    <name evidence="7" type="ORF">ACFO8Q_07790</name>
</gene>
<dbReference type="PANTHER" id="PTHR18968">
    <property type="entry name" value="THIAMINE PYROPHOSPHATE ENZYMES"/>
    <property type="match status" value="1"/>
</dbReference>
<dbReference type="Gene3D" id="3.40.50.1220">
    <property type="entry name" value="TPP-binding domain"/>
    <property type="match status" value="1"/>
</dbReference>
<evidence type="ECO:0000256" key="2">
    <source>
        <dbReference type="ARBA" id="ARBA00023052"/>
    </source>
</evidence>
<dbReference type="CDD" id="cd07035">
    <property type="entry name" value="TPP_PYR_POX_like"/>
    <property type="match status" value="1"/>
</dbReference>
<evidence type="ECO:0000313" key="7">
    <source>
        <dbReference type="EMBL" id="MFC4767262.1"/>
    </source>
</evidence>
<comment type="similarity">
    <text evidence="1 3">Belongs to the TPP enzyme family.</text>
</comment>
<evidence type="ECO:0000259" key="4">
    <source>
        <dbReference type="Pfam" id="PF00205"/>
    </source>
</evidence>
<feature type="domain" description="Thiamine pyrophosphate enzyme TPP-binding" evidence="5">
    <location>
        <begin position="406"/>
        <end position="553"/>
    </location>
</feature>
<protein>
    <submittedName>
        <fullName evidence="7">Thiamine pyrophosphate-binding protein</fullName>
    </submittedName>
</protein>
<dbReference type="Pfam" id="PF00205">
    <property type="entry name" value="TPP_enzyme_M"/>
    <property type="match status" value="1"/>
</dbReference>
<comment type="caution">
    <text evidence="7">The sequence shown here is derived from an EMBL/GenBank/DDBJ whole genome shotgun (WGS) entry which is preliminary data.</text>
</comment>
<dbReference type="Proteomes" id="UP001596002">
    <property type="component" value="Unassembled WGS sequence"/>
</dbReference>
<organism evidence="7 8">
    <name type="scientific">Effusibacillus consociatus</name>
    <dbReference type="NCBI Taxonomy" id="1117041"/>
    <lineage>
        <taxon>Bacteria</taxon>
        <taxon>Bacillati</taxon>
        <taxon>Bacillota</taxon>
        <taxon>Bacilli</taxon>
        <taxon>Bacillales</taxon>
        <taxon>Alicyclobacillaceae</taxon>
        <taxon>Effusibacillus</taxon>
    </lineage>
</organism>
<dbReference type="InterPro" id="IPR011766">
    <property type="entry name" value="TPP_enzyme_TPP-bd"/>
</dbReference>
<dbReference type="InterPro" id="IPR029035">
    <property type="entry name" value="DHS-like_NAD/FAD-binding_dom"/>
</dbReference>
<evidence type="ECO:0000256" key="1">
    <source>
        <dbReference type="ARBA" id="ARBA00007812"/>
    </source>
</evidence>
<sequence>MIKVSDYIAKRLVEYGVKDVFMITGGGAMHLNDSIGKCKHLRYVCNHHEQASAIAAEGYARTAGKPAVVIVTSGPGGTNALTGVFGQWVDSVPVLYLSGQVKQETTIERCREIRLRQLGDQELNIADIVKPFTKFSCMIKNPTEIKKLLDKAVYIATHGRPGPVWLDIPLDVQGAMVDEQKLIEYDPKEDAVNFTSETVRLQASETIKLLQNAKRPVFLAGHGIRIAGAQELFLDLVNQMKIPVVSSFNGFDLIPTEHPLFIGRIGTIGSRAGNFALQNSDLLLAVGSRNNIRQISYNWEAFARAAKKIIVDIDAAELQKPTIVPDLAIHADAKDFLREMKVQLEKEQLPCWKMWLEWCTERKFRYPVVLSEYHEQKQWVNPYYFMELLSESLPHHAVAVAGDGTACVALFQAGIVKKGQRFFWNSGCASMGYDLPAAIGACFANNKKDVICLAGDGSLQMNIQELQTVAHHQLPIKLFVLNNRGYLSIKQTQESFFAGRYVGCDQHSGVSFPDITKIAAAYGLPADTIDNQRNMRDKIQKILNTPGPFVCEVHLTPNYRFSPKLSSERKPDGRIVSKPLEDMYPFLDREEFKQNMLISEWQQDPGT</sequence>
<keyword evidence="2 3" id="KW-0786">Thiamine pyrophosphate</keyword>
<evidence type="ECO:0000313" key="8">
    <source>
        <dbReference type="Proteomes" id="UP001596002"/>
    </source>
</evidence>
<dbReference type="InterPro" id="IPR029061">
    <property type="entry name" value="THDP-binding"/>
</dbReference>
<dbReference type="InterPro" id="IPR012000">
    <property type="entry name" value="Thiamin_PyroP_enz_cen_dom"/>
</dbReference>
<keyword evidence="8" id="KW-1185">Reference proteome</keyword>
<name>A0ABV9Q3L9_9BACL</name>
<dbReference type="InterPro" id="IPR012001">
    <property type="entry name" value="Thiamin_PyroP_enz_TPP-bd_dom"/>
</dbReference>